<feature type="chain" id="PRO_5023103089" description="Secreted protein" evidence="1">
    <location>
        <begin position="26"/>
        <end position="60"/>
    </location>
</feature>
<dbReference type="EMBL" id="VSRR010145714">
    <property type="protein sequence ID" value="MPD05383.1"/>
    <property type="molecule type" value="Genomic_DNA"/>
</dbReference>
<organism evidence="2 3">
    <name type="scientific">Portunus trituberculatus</name>
    <name type="common">Swimming crab</name>
    <name type="synonym">Neptunus trituberculatus</name>
    <dbReference type="NCBI Taxonomy" id="210409"/>
    <lineage>
        <taxon>Eukaryota</taxon>
        <taxon>Metazoa</taxon>
        <taxon>Ecdysozoa</taxon>
        <taxon>Arthropoda</taxon>
        <taxon>Crustacea</taxon>
        <taxon>Multicrustacea</taxon>
        <taxon>Malacostraca</taxon>
        <taxon>Eumalacostraca</taxon>
        <taxon>Eucarida</taxon>
        <taxon>Decapoda</taxon>
        <taxon>Pleocyemata</taxon>
        <taxon>Brachyura</taxon>
        <taxon>Eubrachyura</taxon>
        <taxon>Portunoidea</taxon>
        <taxon>Portunidae</taxon>
        <taxon>Portuninae</taxon>
        <taxon>Portunus</taxon>
    </lineage>
</organism>
<keyword evidence="1" id="KW-0732">Signal</keyword>
<evidence type="ECO:0000313" key="2">
    <source>
        <dbReference type="EMBL" id="MPD05383.1"/>
    </source>
</evidence>
<proteinExistence type="predicted"/>
<sequence length="60" mass="6437">MKGMRPIAGCCRGLGCGCSLTLTWSWLEAGRTLESCSTTQRFATLLTSSTSHTASQRHST</sequence>
<comment type="caution">
    <text evidence="2">The sequence shown here is derived from an EMBL/GenBank/DDBJ whole genome shotgun (WGS) entry which is preliminary data.</text>
</comment>
<keyword evidence="3" id="KW-1185">Reference proteome</keyword>
<gene>
    <name evidence="2" type="ORF">E2C01_101123</name>
</gene>
<reference evidence="2 3" key="1">
    <citation type="submission" date="2019-05" db="EMBL/GenBank/DDBJ databases">
        <title>Another draft genome of Portunus trituberculatus and its Hox gene families provides insights of decapod evolution.</title>
        <authorList>
            <person name="Jeong J.-H."/>
            <person name="Song I."/>
            <person name="Kim S."/>
            <person name="Choi T."/>
            <person name="Kim D."/>
            <person name="Ryu S."/>
            <person name="Kim W."/>
        </authorList>
    </citation>
    <scope>NUCLEOTIDE SEQUENCE [LARGE SCALE GENOMIC DNA]</scope>
    <source>
        <tissue evidence="2">Muscle</tissue>
    </source>
</reference>
<name>A0A5B7K9U3_PORTR</name>
<dbReference type="AlphaFoldDB" id="A0A5B7K9U3"/>
<feature type="signal peptide" evidence="1">
    <location>
        <begin position="1"/>
        <end position="25"/>
    </location>
</feature>
<accession>A0A5B7K9U3</accession>
<evidence type="ECO:0000256" key="1">
    <source>
        <dbReference type="SAM" id="SignalP"/>
    </source>
</evidence>
<dbReference type="Proteomes" id="UP000324222">
    <property type="component" value="Unassembled WGS sequence"/>
</dbReference>
<evidence type="ECO:0000313" key="3">
    <source>
        <dbReference type="Proteomes" id="UP000324222"/>
    </source>
</evidence>
<evidence type="ECO:0008006" key="4">
    <source>
        <dbReference type="Google" id="ProtNLM"/>
    </source>
</evidence>
<protein>
    <recommendedName>
        <fullName evidence="4">Secreted protein</fullName>
    </recommendedName>
</protein>